<organism evidence="1 2">
    <name type="scientific">Rhodopirellula islandica</name>
    <dbReference type="NCBI Taxonomy" id="595434"/>
    <lineage>
        <taxon>Bacteria</taxon>
        <taxon>Pseudomonadati</taxon>
        <taxon>Planctomycetota</taxon>
        <taxon>Planctomycetia</taxon>
        <taxon>Pirellulales</taxon>
        <taxon>Pirellulaceae</taxon>
        <taxon>Rhodopirellula</taxon>
    </lineage>
</organism>
<name>A0A0J1BKA9_RHOIS</name>
<evidence type="ECO:0000313" key="1">
    <source>
        <dbReference type="EMBL" id="KLU06942.1"/>
    </source>
</evidence>
<sequence>MNTHNNNLFSCTYTTNNNWNGFSAAGPFCIPGQQGLVSHNG</sequence>
<dbReference type="STRING" id="595434.RISK_000743"/>
<evidence type="ECO:0000313" key="2">
    <source>
        <dbReference type="Proteomes" id="UP000036367"/>
    </source>
</evidence>
<accession>A0A0J1BKA9</accession>
<keyword evidence="2" id="KW-1185">Reference proteome</keyword>
<reference evidence="1" key="1">
    <citation type="submission" date="2015-05" db="EMBL/GenBank/DDBJ databases">
        <title>Permanent draft genome of Rhodopirellula islandicus K833.</title>
        <authorList>
            <person name="Kizina J."/>
            <person name="Richter M."/>
            <person name="Glockner F.O."/>
            <person name="Harder J."/>
        </authorList>
    </citation>
    <scope>NUCLEOTIDE SEQUENCE [LARGE SCALE GENOMIC DNA]</scope>
    <source>
        <strain evidence="1">K833</strain>
    </source>
</reference>
<comment type="caution">
    <text evidence="1">The sequence shown here is derived from an EMBL/GenBank/DDBJ whole genome shotgun (WGS) entry which is preliminary data.</text>
</comment>
<dbReference type="EMBL" id="LECT01000007">
    <property type="protein sequence ID" value="KLU06942.1"/>
    <property type="molecule type" value="Genomic_DNA"/>
</dbReference>
<dbReference type="Proteomes" id="UP000036367">
    <property type="component" value="Unassembled WGS sequence"/>
</dbReference>
<dbReference type="AlphaFoldDB" id="A0A0J1BKA9"/>
<protein>
    <submittedName>
        <fullName evidence="1">Uncharacterized protein</fullName>
    </submittedName>
</protein>
<gene>
    <name evidence="1" type="ORF">RISK_000743</name>
</gene>
<proteinExistence type="predicted"/>